<keyword evidence="2" id="KW-1185">Reference proteome</keyword>
<dbReference type="GO" id="GO:0016773">
    <property type="term" value="F:phosphotransferase activity, alcohol group as acceptor"/>
    <property type="evidence" value="ECO:0007669"/>
    <property type="project" value="InterPro"/>
</dbReference>
<dbReference type="InterPro" id="IPR006748">
    <property type="entry name" value="NH2Glyco/OHUrea_AB-resist_kin"/>
</dbReference>
<gene>
    <name evidence="1" type="ORF">bsdtb5_23860</name>
</gene>
<dbReference type="GO" id="GO:0019748">
    <property type="term" value="P:secondary metabolic process"/>
    <property type="evidence" value="ECO:0007669"/>
    <property type="project" value="InterPro"/>
</dbReference>
<dbReference type="Pfam" id="PF04655">
    <property type="entry name" value="APH_6_hur"/>
    <property type="match status" value="1"/>
</dbReference>
<accession>A0A7R7ELI4</accession>
<evidence type="ECO:0000313" key="2">
    <source>
        <dbReference type="Proteomes" id="UP000595897"/>
    </source>
</evidence>
<name>A0A7R7ELI4_9FIRM</name>
<organism evidence="1 2">
    <name type="scientific">Anaeromicropila herbilytica</name>
    <dbReference type="NCBI Taxonomy" id="2785025"/>
    <lineage>
        <taxon>Bacteria</taxon>
        <taxon>Bacillati</taxon>
        <taxon>Bacillota</taxon>
        <taxon>Clostridia</taxon>
        <taxon>Lachnospirales</taxon>
        <taxon>Lachnospiraceae</taxon>
        <taxon>Anaeromicropila</taxon>
    </lineage>
</organism>
<dbReference type="Proteomes" id="UP000595897">
    <property type="component" value="Chromosome"/>
</dbReference>
<evidence type="ECO:0000313" key="1">
    <source>
        <dbReference type="EMBL" id="BCN31091.1"/>
    </source>
</evidence>
<sequence>MNQQSYYEREQSEIEKYITLWQLSNLELIDDQKNSCVIKCESRNYGKAILKKRSTTKEIKEEYNTLVEYNGKCFCKAYEADVAHGVLLEEQILPGNVLREVASLDKRLSIFCGLQKELHILPSKPEQYRTYLDWVTRITRYMEQRSDYKELTLHMQKAEVICNELFRLYPLKMLLHGDLHHDNILLNSTGGYTIIDPKGILGDPIFDLPRFIVNELENDMNDKLFEKIMYIIHYFSEQLQLPVHRIKECFYVELAMSECWNVEDGDPVNINKVEFAKRILES</sequence>
<dbReference type="Gene3D" id="3.90.1200.10">
    <property type="match status" value="1"/>
</dbReference>
<keyword evidence="1" id="KW-0808">Transferase</keyword>
<proteinExistence type="predicted"/>
<dbReference type="RefSeq" id="WP_271712238.1">
    <property type="nucleotide sequence ID" value="NZ_AP024169.1"/>
</dbReference>
<dbReference type="KEGG" id="ahb:bsdtb5_23860"/>
<dbReference type="AlphaFoldDB" id="A0A7R7ELI4"/>
<dbReference type="InterPro" id="IPR011009">
    <property type="entry name" value="Kinase-like_dom_sf"/>
</dbReference>
<reference evidence="1 2" key="1">
    <citation type="submission" date="2020-11" db="EMBL/GenBank/DDBJ databases">
        <title>Draft genome sequencing of a Lachnospiraceae strain isolated from anoxic soil subjected to BSD treatment.</title>
        <authorList>
            <person name="Uek A."/>
            <person name="Tonouchi A."/>
        </authorList>
    </citation>
    <scope>NUCLEOTIDE SEQUENCE [LARGE SCALE GENOMIC DNA]</scope>
    <source>
        <strain evidence="1 2">TB5</strain>
    </source>
</reference>
<dbReference type="SUPFAM" id="SSF56112">
    <property type="entry name" value="Protein kinase-like (PK-like)"/>
    <property type="match status" value="1"/>
</dbReference>
<dbReference type="EMBL" id="AP024169">
    <property type="protein sequence ID" value="BCN31091.1"/>
    <property type="molecule type" value="Genomic_DNA"/>
</dbReference>
<protein>
    <submittedName>
        <fullName evidence="1">Hydroxyurea phosphotransferase</fullName>
    </submittedName>
</protein>